<dbReference type="AlphaFoldDB" id="A0A5N0V583"/>
<dbReference type="SMART" id="SM00530">
    <property type="entry name" value="HTH_XRE"/>
    <property type="match status" value="1"/>
</dbReference>
<gene>
    <name evidence="3" type="ORF">FPZ12_017040</name>
</gene>
<protein>
    <submittedName>
        <fullName evidence="3">Cupin domain-containing protein</fullName>
    </submittedName>
</protein>
<organism evidence="3 4">
    <name type="scientific">Amycolatopsis acidicola</name>
    <dbReference type="NCBI Taxonomy" id="2596893"/>
    <lineage>
        <taxon>Bacteria</taxon>
        <taxon>Bacillati</taxon>
        <taxon>Actinomycetota</taxon>
        <taxon>Actinomycetes</taxon>
        <taxon>Pseudonocardiales</taxon>
        <taxon>Pseudonocardiaceae</taxon>
        <taxon>Amycolatopsis</taxon>
    </lineage>
</organism>
<dbReference type="InterPro" id="IPR001387">
    <property type="entry name" value="Cro/C1-type_HTH"/>
</dbReference>
<dbReference type="SUPFAM" id="SSF47413">
    <property type="entry name" value="lambda repressor-like DNA-binding domains"/>
    <property type="match status" value="1"/>
</dbReference>
<dbReference type="InterPro" id="IPR014710">
    <property type="entry name" value="RmlC-like_jellyroll"/>
</dbReference>
<dbReference type="InterPro" id="IPR010982">
    <property type="entry name" value="Lambda_DNA-bd_dom_sf"/>
</dbReference>
<dbReference type="CDD" id="cd02209">
    <property type="entry name" value="cupin_XRE_C"/>
    <property type="match status" value="1"/>
</dbReference>
<sequence>MEAEESEASIDGAVGARLRRLRREHKLSAKDVADAAHVSPAYLSRLEHGKISPTVATLTRIVQAMGESVGRLFGDDTAGPLVRRADRRIVHNRGVADEIITPAMATRLEVLETTVEPGAGSGPAAYHHPGDEECVLVLDGRLLVWLDGTEHDLREGDAVTFPCRTPHRWENPGDAAARVLWVITPAGY</sequence>
<dbReference type="InterPro" id="IPR013096">
    <property type="entry name" value="Cupin_2"/>
</dbReference>
<dbReference type="RefSeq" id="WP_144748207.1">
    <property type="nucleotide sequence ID" value="NZ_VMNW02000021.1"/>
</dbReference>
<dbReference type="InterPro" id="IPR050807">
    <property type="entry name" value="TransReg_Diox_bact_type"/>
</dbReference>
<dbReference type="GO" id="GO:0003700">
    <property type="term" value="F:DNA-binding transcription factor activity"/>
    <property type="evidence" value="ECO:0007669"/>
    <property type="project" value="TreeGrafter"/>
</dbReference>
<evidence type="ECO:0000313" key="3">
    <source>
        <dbReference type="EMBL" id="KAA9160538.1"/>
    </source>
</evidence>
<dbReference type="PANTHER" id="PTHR46797">
    <property type="entry name" value="HTH-TYPE TRANSCRIPTIONAL REGULATOR"/>
    <property type="match status" value="1"/>
</dbReference>
<dbReference type="CDD" id="cd00093">
    <property type="entry name" value="HTH_XRE"/>
    <property type="match status" value="1"/>
</dbReference>
<dbReference type="GO" id="GO:0003677">
    <property type="term" value="F:DNA binding"/>
    <property type="evidence" value="ECO:0007669"/>
    <property type="project" value="UniProtKB-KW"/>
</dbReference>
<dbReference type="Pfam" id="PF07883">
    <property type="entry name" value="Cupin_2"/>
    <property type="match status" value="1"/>
</dbReference>
<keyword evidence="1" id="KW-0238">DNA-binding</keyword>
<comment type="caution">
    <text evidence="3">The sequence shown here is derived from an EMBL/GenBank/DDBJ whole genome shotgun (WGS) entry which is preliminary data.</text>
</comment>
<dbReference type="Gene3D" id="2.60.120.10">
    <property type="entry name" value="Jelly Rolls"/>
    <property type="match status" value="1"/>
</dbReference>
<dbReference type="GO" id="GO:0005829">
    <property type="term" value="C:cytosol"/>
    <property type="evidence" value="ECO:0007669"/>
    <property type="project" value="TreeGrafter"/>
</dbReference>
<dbReference type="EMBL" id="VMNW02000021">
    <property type="protein sequence ID" value="KAA9160538.1"/>
    <property type="molecule type" value="Genomic_DNA"/>
</dbReference>
<proteinExistence type="predicted"/>
<dbReference type="PANTHER" id="PTHR46797:SF2">
    <property type="entry name" value="TRANSCRIPTIONAL REGULATOR"/>
    <property type="match status" value="1"/>
</dbReference>
<dbReference type="Gene3D" id="1.10.260.40">
    <property type="entry name" value="lambda repressor-like DNA-binding domains"/>
    <property type="match status" value="1"/>
</dbReference>
<evidence type="ECO:0000313" key="4">
    <source>
        <dbReference type="Proteomes" id="UP000319769"/>
    </source>
</evidence>
<dbReference type="SUPFAM" id="SSF51182">
    <property type="entry name" value="RmlC-like cupins"/>
    <property type="match status" value="1"/>
</dbReference>
<keyword evidence="4" id="KW-1185">Reference proteome</keyword>
<reference evidence="3" key="1">
    <citation type="submission" date="2019-09" db="EMBL/GenBank/DDBJ databases">
        <authorList>
            <person name="Teo W.F.A."/>
            <person name="Duangmal K."/>
        </authorList>
    </citation>
    <scope>NUCLEOTIDE SEQUENCE [LARGE SCALE GENOMIC DNA]</scope>
    <source>
        <strain evidence="3">K81G1</strain>
    </source>
</reference>
<dbReference type="OrthoDB" id="5114244at2"/>
<dbReference type="Proteomes" id="UP000319769">
    <property type="component" value="Unassembled WGS sequence"/>
</dbReference>
<dbReference type="InterPro" id="IPR011051">
    <property type="entry name" value="RmlC_Cupin_sf"/>
</dbReference>
<dbReference type="Pfam" id="PF01381">
    <property type="entry name" value="HTH_3"/>
    <property type="match status" value="1"/>
</dbReference>
<feature type="domain" description="HTH cro/C1-type" evidence="2">
    <location>
        <begin position="18"/>
        <end position="72"/>
    </location>
</feature>
<evidence type="ECO:0000256" key="1">
    <source>
        <dbReference type="ARBA" id="ARBA00023125"/>
    </source>
</evidence>
<evidence type="ECO:0000259" key="2">
    <source>
        <dbReference type="PROSITE" id="PS50943"/>
    </source>
</evidence>
<dbReference type="PROSITE" id="PS50943">
    <property type="entry name" value="HTH_CROC1"/>
    <property type="match status" value="1"/>
</dbReference>
<name>A0A5N0V583_9PSEU</name>
<accession>A0A5N0V583</accession>